<dbReference type="InterPro" id="IPR032795">
    <property type="entry name" value="DUF3741-assoc"/>
</dbReference>
<dbReference type="ExpressionAtlas" id="A0A178V470">
    <property type="expression patterns" value="baseline and differential"/>
</dbReference>
<protein>
    <submittedName>
        <fullName evidence="3">TRM23</fullName>
    </submittedName>
</protein>
<dbReference type="Proteomes" id="UP000078284">
    <property type="component" value="Chromosome 4"/>
</dbReference>
<organism evidence="3 4">
    <name type="scientific">Arabidopsis thaliana</name>
    <name type="common">Mouse-ear cress</name>
    <dbReference type="NCBI Taxonomy" id="3702"/>
    <lineage>
        <taxon>Eukaryota</taxon>
        <taxon>Viridiplantae</taxon>
        <taxon>Streptophyta</taxon>
        <taxon>Embryophyta</taxon>
        <taxon>Tracheophyta</taxon>
        <taxon>Spermatophyta</taxon>
        <taxon>Magnoliopsida</taxon>
        <taxon>eudicotyledons</taxon>
        <taxon>Gunneridae</taxon>
        <taxon>Pentapetalae</taxon>
        <taxon>rosids</taxon>
        <taxon>malvids</taxon>
        <taxon>Brassicales</taxon>
        <taxon>Brassicaceae</taxon>
        <taxon>Camelineae</taxon>
        <taxon>Arabidopsis</taxon>
    </lineage>
</organism>
<evidence type="ECO:0000256" key="1">
    <source>
        <dbReference type="SAM" id="MobiDB-lite"/>
    </source>
</evidence>
<feature type="compositionally biased region" description="Basic and acidic residues" evidence="1">
    <location>
        <begin position="349"/>
        <end position="365"/>
    </location>
</feature>
<feature type="region of interest" description="Disordered" evidence="1">
    <location>
        <begin position="198"/>
        <end position="222"/>
    </location>
</feature>
<feature type="domain" description="DUF3741" evidence="2">
    <location>
        <begin position="112"/>
        <end position="136"/>
    </location>
</feature>
<feature type="region of interest" description="Disordered" evidence="1">
    <location>
        <begin position="346"/>
        <end position="365"/>
    </location>
</feature>
<feature type="region of interest" description="Disordered" evidence="1">
    <location>
        <begin position="48"/>
        <end position="77"/>
    </location>
</feature>
<comment type="caution">
    <text evidence="3">The sequence shown here is derived from an EMBL/GenBank/DDBJ whole genome shotgun (WGS) entry which is preliminary data.</text>
</comment>
<dbReference type="AlphaFoldDB" id="A0A178V470"/>
<dbReference type="PANTHER" id="PTHR37751">
    <property type="entry name" value="LOW PROTEIN: M-PHASE INDUCER PHOSPHATASE-LIKE PROTEIN"/>
    <property type="match status" value="1"/>
</dbReference>
<dbReference type="PANTHER" id="PTHR37751:SF3">
    <property type="entry name" value="DUF3741 DOMAIN-CONTAINING PROTEIN"/>
    <property type="match status" value="1"/>
</dbReference>
<gene>
    <name evidence="3" type="ordered locus">AXX17_At4g29350</name>
</gene>
<proteinExistence type="predicted"/>
<dbReference type="EMBL" id="LUHQ01000004">
    <property type="protein sequence ID" value="OAP00205.1"/>
    <property type="molecule type" value="Genomic_DNA"/>
</dbReference>
<feature type="region of interest" description="Disordered" evidence="1">
    <location>
        <begin position="1"/>
        <end position="22"/>
    </location>
</feature>
<evidence type="ECO:0000313" key="4">
    <source>
        <dbReference type="Proteomes" id="UP000078284"/>
    </source>
</evidence>
<evidence type="ECO:0000313" key="3">
    <source>
        <dbReference type="EMBL" id="OAP00205.1"/>
    </source>
</evidence>
<feature type="compositionally biased region" description="Polar residues" evidence="1">
    <location>
        <begin position="158"/>
        <end position="169"/>
    </location>
</feature>
<feature type="region of interest" description="Disordered" evidence="1">
    <location>
        <begin position="277"/>
        <end position="321"/>
    </location>
</feature>
<reference evidence="4" key="1">
    <citation type="journal article" date="2016" name="Proc. Natl. Acad. Sci. U.S.A.">
        <title>Chromosome-level assembly of Arabidopsis thaliana Ler reveals the extent of translocation and inversion polymorphisms.</title>
        <authorList>
            <person name="Zapata L."/>
            <person name="Ding J."/>
            <person name="Willing E.M."/>
            <person name="Hartwig B."/>
            <person name="Bezdan D."/>
            <person name="Jiao W.B."/>
            <person name="Patel V."/>
            <person name="Velikkakam James G."/>
            <person name="Koornneef M."/>
            <person name="Ossowski S."/>
            <person name="Schneeberger K."/>
        </authorList>
    </citation>
    <scope>NUCLEOTIDE SEQUENCE [LARGE SCALE GENOMIC DNA]</scope>
    <source>
        <strain evidence="4">cv. Landsberg erecta</strain>
    </source>
</reference>
<evidence type="ECO:0000259" key="2">
    <source>
        <dbReference type="Pfam" id="PF14383"/>
    </source>
</evidence>
<sequence>MGREWYNGGRSTCSSKSKKNSNEANGCVTALYHFFHFHHFYFPSRHHHHHQPSIDSPSRTRKGLVAPRNSLDLSEESPLSTNYKLEREGLNISVGGKKSTLRGLLVDTPSHNCNLPLTKTPNVVARLMGLDLLPDNLELTRSPRNGVRGHRLSGNGSGTRSLPASPRISSDSENHRLSLELNRENNKHEEFVRTRLKELKQDEQSPSPRYSGRQIVKQTKKRVTTRKFGMDVTNLLEKKRGGGAAQNRISQKEKTTSTNPAFVLRQYQQPATVITLSKENQQSLRPISGWEKAESKSKFSPHPTPNNRNKQRKVLTPVSTHSRSNRCDLLEKKQCKKIYVTSSAFSATERPRKQMKRAQEPERKADATICSGQKMYKYEKKLPQEPSSSKFYDSTTISPTIYNAGETEKDVPGMNKLEEEEERVVSEIERQIVDSLVQETVETTSLLGLNANAVSFVRQ</sequence>
<dbReference type="Pfam" id="PF14383">
    <property type="entry name" value="VARLMGL"/>
    <property type="match status" value="1"/>
</dbReference>
<accession>A0A178V470</accession>
<feature type="region of interest" description="Disordered" evidence="1">
    <location>
        <begin position="141"/>
        <end position="174"/>
    </location>
</feature>
<name>A0A178V470_ARATH</name>